<feature type="chain" id="PRO_5045547087" evidence="1">
    <location>
        <begin position="20"/>
        <end position="139"/>
    </location>
</feature>
<dbReference type="RefSeq" id="WP_224454190.1">
    <property type="nucleotide sequence ID" value="NZ_BAAAGG010000005.1"/>
</dbReference>
<dbReference type="EMBL" id="BAAAGG010000005">
    <property type="protein sequence ID" value="GAA0758969.1"/>
    <property type="molecule type" value="Genomic_DNA"/>
</dbReference>
<keyword evidence="1" id="KW-0732">Signal</keyword>
<dbReference type="Proteomes" id="UP001500185">
    <property type="component" value="Unassembled WGS sequence"/>
</dbReference>
<evidence type="ECO:0000313" key="3">
    <source>
        <dbReference type="Proteomes" id="UP001500185"/>
    </source>
</evidence>
<proteinExistence type="predicted"/>
<accession>A0ABN1K983</accession>
<protein>
    <submittedName>
        <fullName evidence="2">DUF2141 domain-containing protein</fullName>
    </submittedName>
</protein>
<name>A0ABN1K983_9FLAO</name>
<gene>
    <name evidence="2" type="ORF">GCM10009433_16700</name>
</gene>
<reference evidence="2 3" key="1">
    <citation type="journal article" date="2019" name="Int. J. Syst. Evol. Microbiol.">
        <title>The Global Catalogue of Microorganisms (GCM) 10K type strain sequencing project: providing services to taxonomists for standard genome sequencing and annotation.</title>
        <authorList>
            <consortium name="The Broad Institute Genomics Platform"/>
            <consortium name="The Broad Institute Genome Sequencing Center for Infectious Disease"/>
            <person name="Wu L."/>
            <person name="Ma J."/>
        </authorList>
    </citation>
    <scope>NUCLEOTIDE SEQUENCE [LARGE SCALE GENOMIC DNA]</scope>
    <source>
        <strain evidence="2 3">JCM 16231</strain>
    </source>
</reference>
<organism evidence="2 3">
    <name type="scientific">Psychroflexus lacisalsi</name>
    <dbReference type="NCBI Taxonomy" id="503928"/>
    <lineage>
        <taxon>Bacteria</taxon>
        <taxon>Pseudomonadati</taxon>
        <taxon>Bacteroidota</taxon>
        <taxon>Flavobacteriia</taxon>
        <taxon>Flavobacteriales</taxon>
        <taxon>Flavobacteriaceae</taxon>
        <taxon>Psychroflexus</taxon>
    </lineage>
</organism>
<evidence type="ECO:0000313" key="2">
    <source>
        <dbReference type="EMBL" id="GAA0758969.1"/>
    </source>
</evidence>
<keyword evidence="3" id="KW-1185">Reference proteome</keyword>
<dbReference type="InterPro" id="IPR018673">
    <property type="entry name" value="DUF2141"/>
</dbReference>
<dbReference type="Pfam" id="PF09912">
    <property type="entry name" value="DUF2141"/>
    <property type="match status" value="1"/>
</dbReference>
<comment type="caution">
    <text evidence="2">The sequence shown here is derived from an EMBL/GenBank/DDBJ whole genome shotgun (WGS) entry which is preliminary data.</text>
</comment>
<sequence length="139" mass="15458">MKKLIFSFLLLAVSFGIHAQEFSLKVIVEGVEEQKGTIYLSLHDNEESFPSDNDKAVSTGQITGFGSTAEYTFKNLKKGVYAVSIFQDLNGNNEMDTNFIGIPKEPVGASNLMSFGRPKFSKCKFDLDGDLTIRIEYIN</sequence>
<feature type="signal peptide" evidence="1">
    <location>
        <begin position="1"/>
        <end position="19"/>
    </location>
</feature>
<evidence type="ECO:0000256" key="1">
    <source>
        <dbReference type="SAM" id="SignalP"/>
    </source>
</evidence>